<gene>
    <name evidence="1" type="ORF">atrejo_149</name>
</gene>
<organism evidence="1 2">
    <name type="scientific">Salmonella phage atrejo</name>
    <dbReference type="NCBI Taxonomy" id="2713277"/>
    <lineage>
        <taxon>Viruses</taxon>
        <taxon>Duplodnaviria</taxon>
        <taxon>Heunggongvirae</taxon>
        <taxon>Uroviricota</taxon>
        <taxon>Caudoviricetes</taxon>
        <taxon>Demerecviridae</taxon>
        <taxon>Markadamsvirinae</taxon>
        <taxon>Epseptimavirus</taxon>
        <taxon>Epseptimavirus atrejo</taxon>
    </lineage>
</organism>
<protein>
    <submittedName>
        <fullName evidence="1">Uncharacterized protein</fullName>
    </submittedName>
</protein>
<sequence length="100" mass="11922">MRDMPIPPSISHNCEFESLGWAGFIDIRGIRSISPVFEEGDKLFITISYEEGKPVKLYAKTLEHANKLAKHIFTHMNKYQELWGKYNYESQMYYHTKRRY</sequence>
<proteinExistence type="predicted"/>
<dbReference type="EMBL" id="MT074466">
    <property type="protein sequence ID" value="QIO01797.1"/>
    <property type="molecule type" value="Genomic_DNA"/>
</dbReference>
<evidence type="ECO:0000313" key="2">
    <source>
        <dbReference type="Proteomes" id="UP000501707"/>
    </source>
</evidence>
<reference evidence="1 2" key="1">
    <citation type="submission" date="2020-02" db="EMBL/GenBank/DDBJ databases">
        <authorList>
            <person name="Olsen N.S."/>
            <person name="Forero-Junco L."/>
            <person name="Kot W."/>
            <person name="Hansen L.H."/>
        </authorList>
    </citation>
    <scope>NUCLEOTIDE SEQUENCE [LARGE SCALE GENOMIC DNA]</scope>
</reference>
<name>A0A6G8RK64_9CAUD</name>
<keyword evidence="2" id="KW-1185">Reference proteome</keyword>
<evidence type="ECO:0000313" key="1">
    <source>
        <dbReference type="EMBL" id="QIO01797.1"/>
    </source>
</evidence>
<dbReference type="Proteomes" id="UP000501707">
    <property type="component" value="Segment"/>
</dbReference>
<accession>A0A6G8RK64</accession>